<dbReference type="PANTHER" id="PTHR44051">
    <property type="entry name" value="GLUTATHIONE S-TRANSFERASE-RELATED"/>
    <property type="match status" value="1"/>
</dbReference>
<comment type="caution">
    <text evidence="6">The sequence shown here is derived from an EMBL/GenBank/DDBJ whole genome shotgun (WGS) entry which is preliminary data.</text>
</comment>
<dbReference type="GO" id="GO:0005737">
    <property type="term" value="C:cytoplasm"/>
    <property type="evidence" value="ECO:0007669"/>
    <property type="project" value="UniProtKB-ARBA"/>
</dbReference>
<dbReference type="AlphaFoldDB" id="A0A918NFB1"/>
<dbReference type="SFLD" id="SFLDS00019">
    <property type="entry name" value="Glutathione_Transferase_(cytos"/>
    <property type="match status" value="1"/>
</dbReference>
<dbReference type="EMBL" id="BMYV01000001">
    <property type="protein sequence ID" value="GGX63709.1"/>
    <property type="molecule type" value="Genomic_DNA"/>
</dbReference>
<dbReference type="InterPro" id="IPR036282">
    <property type="entry name" value="Glutathione-S-Trfase_C_sf"/>
</dbReference>
<dbReference type="CDD" id="cd03189">
    <property type="entry name" value="GST_C_GTT1_like"/>
    <property type="match status" value="1"/>
</dbReference>
<dbReference type="Pfam" id="PF13409">
    <property type="entry name" value="GST_N_2"/>
    <property type="match status" value="1"/>
</dbReference>
<dbReference type="InterPro" id="IPR004045">
    <property type="entry name" value="Glutathione_S-Trfase_N"/>
</dbReference>
<protein>
    <recommendedName>
        <fullName evidence="1">glutathione transferase</fullName>
        <ecNumber evidence="1">2.5.1.18</ecNumber>
    </recommendedName>
</protein>
<dbReference type="SFLD" id="SFLDG00358">
    <property type="entry name" value="Main_(cytGST)"/>
    <property type="match status" value="1"/>
</dbReference>
<dbReference type="FunFam" id="3.40.30.10:FF:000156">
    <property type="entry name" value="Glutathione S-transferase 1"/>
    <property type="match status" value="1"/>
</dbReference>
<dbReference type="Gene3D" id="3.40.30.10">
    <property type="entry name" value="Glutaredoxin"/>
    <property type="match status" value="1"/>
</dbReference>
<evidence type="ECO:0000313" key="7">
    <source>
        <dbReference type="Proteomes" id="UP000600865"/>
    </source>
</evidence>
<dbReference type="PANTHER" id="PTHR44051:SF9">
    <property type="entry name" value="GLUTATHIONE S-TRANSFERASE 1"/>
    <property type="match status" value="1"/>
</dbReference>
<dbReference type="PROSITE" id="PS50404">
    <property type="entry name" value="GST_NTER"/>
    <property type="match status" value="1"/>
</dbReference>
<name>A0A918NFB1_9PROT</name>
<keyword evidence="7" id="KW-1185">Reference proteome</keyword>
<evidence type="ECO:0000259" key="4">
    <source>
        <dbReference type="PROSITE" id="PS50404"/>
    </source>
</evidence>
<evidence type="ECO:0000256" key="2">
    <source>
        <dbReference type="ARBA" id="ARBA00022679"/>
    </source>
</evidence>
<keyword evidence="2" id="KW-0808">Transferase</keyword>
<dbReference type="GO" id="GO:0004364">
    <property type="term" value="F:glutathione transferase activity"/>
    <property type="evidence" value="ECO:0007669"/>
    <property type="project" value="UniProtKB-EC"/>
</dbReference>
<sequence>MITLHHLENSQSIRILWLLEEIGKPYGFKMYDRDPKTMLAPDDYKALSPLGTAPVIVDGDVVLAESNAIIDYIVDSSDRADLRPAPGAASRADYLFWLHTAQGSLQPMQTFSFVLGIATQRAPILVRPIVRKVVDTLNSAFIQPRLKAVMGLMETHLETHEFLAGAEFTAADIAMGYTLQMAKLRGALDADYPNIFAYVERMEARPAWQAALAKDGKFNGVPS</sequence>
<evidence type="ECO:0000256" key="1">
    <source>
        <dbReference type="ARBA" id="ARBA00012452"/>
    </source>
</evidence>
<proteinExistence type="predicted"/>
<feature type="domain" description="GST N-terminal" evidence="4">
    <location>
        <begin position="1"/>
        <end position="81"/>
    </location>
</feature>
<dbReference type="SUPFAM" id="SSF52833">
    <property type="entry name" value="Thioredoxin-like"/>
    <property type="match status" value="1"/>
</dbReference>
<evidence type="ECO:0000256" key="3">
    <source>
        <dbReference type="ARBA" id="ARBA00047960"/>
    </source>
</evidence>
<dbReference type="GO" id="GO:0004601">
    <property type="term" value="F:peroxidase activity"/>
    <property type="evidence" value="ECO:0007669"/>
    <property type="project" value="UniProtKB-ARBA"/>
</dbReference>
<dbReference type="EC" id="2.5.1.18" evidence="1"/>
<dbReference type="InterPro" id="IPR036249">
    <property type="entry name" value="Thioredoxin-like_sf"/>
</dbReference>
<dbReference type="CDD" id="cd03046">
    <property type="entry name" value="GST_N_GTT1_like"/>
    <property type="match status" value="1"/>
</dbReference>
<evidence type="ECO:0000313" key="6">
    <source>
        <dbReference type="EMBL" id="GGX63709.1"/>
    </source>
</evidence>
<accession>A0A918NFB1</accession>
<feature type="domain" description="GST C-terminal" evidence="5">
    <location>
        <begin position="87"/>
        <end position="223"/>
    </location>
</feature>
<gene>
    <name evidence="6" type="ORF">GCM10011309_12160</name>
</gene>
<dbReference type="SUPFAM" id="SSF47616">
    <property type="entry name" value="GST C-terminal domain-like"/>
    <property type="match status" value="1"/>
</dbReference>
<dbReference type="InterPro" id="IPR040079">
    <property type="entry name" value="Glutathione_S-Trfase"/>
</dbReference>
<comment type="catalytic activity">
    <reaction evidence="3">
        <text>RX + glutathione = an S-substituted glutathione + a halide anion + H(+)</text>
        <dbReference type="Rhea" id="RHEA:16437"/>
        <dbReference type="ChEBI" id="CHEBI:15378"/>
        <dbReference type="ChEBI" id="CHEBI:16042"/>
        <dbReference type="ChEBI" id="CHEBI:17792"/>
        <dbReference type="ChEBI" id="CHEBI:57925"/>
        <dbReference type="ChEBI" id="CHEBI:90779"/>
        <dbReference type="EC" id="2.5.1.18"/>
    </reaction>
</comment>
<dbReference type="SFLD" id="SFLDG01150">
    <property type="entry name" value="Main.1:_Beta-like"/>
    <property type="match status" value="1"/>
</dbReference>
<dbReference type="Proteomes" id="UP000600865">
    <property type="component" value="Unassembled WGS sequence"/>
</dbReference>
<dbReference type="RefSeq" id="WP_189582759.1">
    <property type="nucleotide sequence ID" value="NZ_BMYV01000001.1"/>
</dbReference>
<dbReference type="InterPro" id="IPR010987">
    <property type="entry name" value="Glutathione-S-Trfase_C-like"/>
</dbReference>
<reference evidence="6 7" key="1">
    <citation type="journal article" date="2014" name="Int. J. Syst. Evol. Microbiol.">
        <title>Complete genome sequence of Corynebacterium casei LMG S-19264T (=DSM 44701T), isolated from a smear-ripened cheese.</title>
        <authorList>
            <consortium name="US DOE Joint Genome Institute (JGI-PGF)"/>
            <person name="Walter F."/>
            <person name="Albersmeier A."/>
            <person name="Kalinowski J."/>
            <person name="Ruckert C."/>
        </authorList>
    </citation>
    <scope>NUCLEOTIDE SEQUENCE [LARGE SCALE GENOMIC DNA]</scope>
    <source>
        <strain evidence="6 7">KCTC 23968</strain>
    </source>
</reference>
<dbReference type="Pfam" id="PF13410">
    <property type="entry name" value="GST_C_2"/>
    <property type="match status" value="1"/>
</dbReference>
<dbReference type="Gene3D" id="1.20.1050.10">
    <property type="match status" value="1"/>
</dbReference>
<organism evidence="6 7">
    <name type="scientific">Litorimonas cladophorae</name>
    <dbReference type="NCBI Taxonomy" id="1220491"/>
    <lineage>
        <taxon>Bacteria</taxon>
        <taxon>Pseudomonadati</taxon>
        <taxon>Pseudomonadota</taxon>
        <taxon>Alphaproteobacteria</taxon>
        <taxon>Maricaulales</taxon>
        <taxon>Robiginitomaculaceae</taxon>
    </lineage>
</organism>
<dbReference type="PROSITE" id="PS50405">
    <property type="entry name" value="GST_CTER"/>
    <property type="match status" value="1"/>
</dbReference>
<evidence type="ECO:0000259" key="5">
    <source>
        <dbReference type="PROSITE" id="PS50405"/>
    </source>
</evidence>